<dbReference type="Proteomes" id="UP000241829">
    <property type="component" value="Chromosome"/>
</dbReference>
<protein>
    <recommendedName>
        <fullName evidence="3">Glycoside hydrolase family 42 N-terminal domain-containing protein</fullName>
    </recommendedName>
</protein>
<dbReference type="AlphaFoldDB" id="A0A2P1NPC8"/>
<evidence type="ECO:0008006" key="3">
    <source>
        <dbReference type="Google" id="ProtNLM"/>
    </source>
</evidence>
<name>A0A2P1NPC8_9BURK</name>
<organism evidence="1 2">
    <name type="scientific">Pulveribacter suum</name>
    <dbReference type="NCBI Taxonomy" id="2116657"/>
    <lineage>
        <taxon>Bacteria</taxon>
        <taxon>Pseudomonadati</taxon>
        <taxon>Pseudomonadota</taxon>
        <taxon>Betaproteobacteria</taxon>
        <taxon>Burkholderiales</taxon>
        <taxon>Comamonadaceae</taxon>
        <taxon>Pulveribacter</taxon>
    </lineage>
</organism>
<evidence type="ECO:0000313" key="1">
    <source>
        <dbReference type="EMBL" id="AVP58863.1"/>
    </source>
</evidence>
<reference evidence="2" key="1">
    <citation type="submission" date="2018-03" db="EMBL/GenBank/DDBJ databases">
        <title>Genome sequencing of Melaminivora sp. strain SC2-7.</title>
        <authorList>
            <person name="Kim S.-J."/>
            <person name="Heo J."/>
            <person name="Ahn J.-H."/>
            <person name="Kwon S.-W."/>
        </authorList>
    </citation>
    <scope>NUCLEOTIDE SEQUENCE [LARGE SCALE GENOMIC DNA]</scope>
    <source>
        <strain evidence="2">SC2-7</strain>
    </source>
</reference>
<gene>
    <name evidence="1" type="ORF">C7H73_15085</name>
</gene>
<sequence length="624" mass="69780">MPPATTSALTRIAALSAGVGVLAAGACGALWHQRAAQPQDARQPAAQMLLAPMIGVMEPCIDQPPEQPDMPSSLTQRCAAPQGSAGALVEATLRQLDGGQPGRYTLGYTLAVPLLKLFKPSGEGWVIDQAMVDRLVNTVRDVRRPVVLYLFSTHFEAQAPIEAALADDSANRAWTQNGPLGRDRYYDSQIYNWSLATTNNSLTQRRVQAMRAVLDATCRLAPEERSRVRAVTLLGELHHLFPDFQGGMGFESPYRITDYSAASVQGFRAHLAQQWDSIARLNRFLGSDYASFDQVNSPSRDIRSQPLRRYTEHIDAFAHGWLPVSGWAHVAAPVPGHVPRVHVYLDGQPHGRASVTLNRQDVLAARPEFATADTGWRLDLDFRRLPAGVHRLDLFLEDRPGHLVRLGERRIAIMDRQQSTPREQPLRGALPAAQVAVAGTEFHVDSPREQSAYYYNPLVPLWHDFRARQVTRYLEFFDRQVAQSCLADVPRYTHQIIPFTNPGWDATRFAIEDSLRPHGALRLGVSLYGEAAYGRSFAQWLRRSGQQRYGVTEFHPLKAMGPSELMQVLDTHANQGAQFLSFFLEPEWEGQRVPRGHNLFSFDPQNPQFGSDVLYRSMQKGLKR</sequence>
<dbReference type="Gene3D" id="3.20.20.80">
    <property type="entry name" value="Glycosidases"/>
    <property type="match status" value="1"/>
</dbReference>
<evidence type="ECO:0000313" key="2">
    <source>
        <dbReference type="Proteomes" id="UP000241829"/>
    </source>
</evidence>
<dbReference type="EMBL" id="CP027792">
    <property type="protein sequence ID" value="AVP58863.1"/>
    <property type="molecule type" value="Genomic_DNA"/>
</dbReference>
<dbReference type="KEGG" id="melm:C7H73_15085"/>
<keyword evidence="2" id="KW-1185">Reference proteome</keyword>
<dbReference type="OrthoDB" id="8790280at2"/>
<proteinExistence type="predicted"/>
<accession>A0A2P1NPC8</accession>